<dbReference type="PROSITE" id="PS50198">
    <property type="entry name" value="PPIC_PPIASE_2"/>
    <property type="match status" value="1"/>
</dbReference>
<reference evidence="3" key="1">
    <citation type="journal article" date="2022" name="New Phytol.">
        <title>Evolutionary transition to the ectomycorrhizal habit in the genomes of a hyperdiverse lineage of mushroom-forming fungi.</title>
        <authorList>
            <person name="Looney B."/>
            <person name="Miyauchi S."/>
            <person name="Morin E."/>
            <person name="Drula E."/>
            <person name="Courty P.E."/>
            <person name="Kohler A."/>
            <person name="Kuo A."/>
            <person name="LaButti K."/>
            <person name="Pangilinan J."/>
            <person name="Lipzen A."/>
            <person name="Riley R."/>
            <person name="Andreopoulos W."/>
            <person name="He G."/>
            <person name="Johnson J."/>
            <person name="Nolan M."/>
            <person name="Tritt A."/>
            <person name="Barry K.W."/>
            <person name="Grigoriev I.V."/>
            <person name="Nagy L.G."/>
            <person name="Hibbett D."/>
            <person name="Henrissat B."/>
            <person name="Matheny P.B."/>
            <person name="Labbe J."/>
            <person name="Martin F.M."/>
        </authorList>
    </citation>
    <scope>NUCLEOTIDE SEQUENCE</scope>
    <source>
        <strain evidence="3">BPL690</strain>
    </source>
</reference>
<dbReference type="PANTHER" id="PTHR11200">
    <property type="entry name" value="INOSITOL 5-PHOSPHATASE"/>
    <property type="match status" value="1"/>
</dbReference>
<feature type="domain" description="PpiC" evidence="2">
    <location>
        <begin position="139"/>
        <end position="236"/>
    </location>
</feature>
<organism evidence="3 4">
    <name type="scientific">Multifurca ochricompacta</name>
    <dbReference type="NCBI Taxonomy" id="376703"/>
    <lineage>
        <taxon>Eukaryota</taxon>
        <taxon>Fungi</taxon>
        <taxon>Dikarya</taxon>
        <taxon>Basidiomycota</taxon>
        <taxon>Agaricomycotina</taxon>
        <taxon>Agaricomycetes</taxon>
        <taxon>Russulales</taxon>
        <taxon>Russulaceae</taxon>
        <taxon>Multifurca</taxon>
    </lineage>
</organism>
<dbReference type="GO" id="GO:0046856">
    <property type="term" value="P:phosphatidylinositol dephosphorylation"/>
    <property type="evidence" value="ECO:0007669"/>
    <property type="project" value="InterPro"/>
</dbReference>
<dbReference type="InterPro" id="IPR036691">
    <property type="entry name" value="Endo/exonu/phosph_ase_sf"/>
</dbReference>
<keyword evidence="1" id="KW-0697">Rotamase</keyword>
<keyword evidence="3" id="KW-0540">Nuclease</keyword>
<proteinExistence type="predicted"/>
<dbReference type="Proteomes" id="UP001203297">
    <property type="component" value="Unassembled WGS sequence"/>
</dbReference>
<evidence type="ECO:0000259" key="2">
    <source>
        <dbReference type="PROSITE" id="PS50198"/>
    </source>
</evidence>
<dbReference type="GO" id="GO:0004439">
    <property type="term" value="F:phosphatidylinositol-4,5-bisphosphate 5-phosphatase activity"/>
    <property type="evidence" value="ECO:0007669"/>
    <property type="project" value="TreeGrafter"/>
</dbReference>
<sequence length="570" mass="63975">MAIHHGSRLALEHTFPIHGNFSLEISQLAEPLYVPLDVPPLFKPSTSVPETRFYIKLSEGKNTFAMTTFDMERLSSVALACRRLRDLALKNSADLESHKWLKPYSFHPASWLSVRHPGDLRHICRPVYTRLPLGCAGMPEDDTVDYVLMRDDWLSSKSRSTVRKSSKQQQLRIRTGTFNVNGKLPSQDLSAWLGGGVSYSTVQENERNHLIPSLPGESFLLSLGDTSTPPYVTETGQQDTGHSTSQATVLEPDLLVMAFQEVDLSTEALFYSAKPVREDAWIAAILAALGERAGYYEKLASKQLVGILLIVLVKKDLRSRFSGVRESSVAAGIMGLMGNKGAVAVRLNYRPDRTSDAPSPMPITLTFVNSHLAAFDDQFERRNADFHDISRRLEFGPCVEYSWAPHAEDMGTGPQMVNIYASDVLFWLVDLNYRLNLPDTDIRHLLCLDPVFQGIPTLLQFDQLKGFIHYSKAFSGFEEYPISFLPTYRFNVAEQTDTLGYDTKRKPAWTDRILHMSSPFVTVKQRSYEAHTSITMSDHRPISAEFSVNVNSLGCCTAHGPFINFVDSMH</sequence>
<dbReference type="GO" id="GO:0004519">
    <property type="term" value="F:endonuclease activity"/>
    <property type="evidence" value="ECO:0007669"/>
    <property type="project" value="UniProtKB-KW"/>
</dbReference>
<dbReference type="InterPro" id="IPR046985">
    <property type="entry name" value="IP5"/>
</dbReference>
<keyword evidence="4" id="KW-1185">Reference proteome</keyword>
<dbReference type="InterPro" id="IPR000297">
    <property type="entry name" value="PPIase_PpiC"/>
</dbReference>
<dbReference type="InterPro" id="IPR000300">
    <property type="entry name" value="IPPc"/>
</dbReference>
<dbReference type="GO" id="GO:0003755">
    <property type="term" value="F:peptidyl-prolyl cis-trans isomerase activity"/>
    <property type="evidence" value="ECO:0007669"/>
    <property type="project" value="UniProtKB-KW"/>
</dbReference>
<dbReference type="Pfam" id="PF22669">
    <property type="entry name" value="Exo_endo_phos2"/>
    <property type="match status" value="1"/>
</dbReference>
<evidence type="ECO:0000313" key="3">
    <source>
        <dbReference type="EMBL" id="KAI0305104.1"/>
    </source>
</evidence>
<dbReference type="Gene3D" id="3.60.10.10">
    <property type="entry name" value="Endonuclease/exonuclease/phosphatase"/>
    <property type="match status" value="1"/>
</dbReference>
<accession>A0AAD4M9Q7</accession>
<keyword evidence="1" id="KW-0413">Isomerase</keyword>
<dbReference type="EMBL" id="WTXG01000006">
    <property type="protein sequence ID" value="KAI0305104.1"/>
    <property type="molecule type" value="Genomic_DNA"/>
</dbReference>
<dbReference type="PANTHER" id="PTHR11200:SF300">
    <property type="entry name" value="TYPE II INOSITOL 1,4,5-TRISPHOSPHATE 5-PHOSPHATASE"/>
    <property type="match status" value="1"/>
</dbReference>
<dbReference type="SMART" id="SM00128">
    <property type="entry name" value="IPPc"/>
    <property type="match status" value="1"/>
</dbReference>
<comment type="caution">
    <text evidence="3">The sequence shown here is derived from an EMBL/GenBank/DDBJ whole genome shotgun (WGS) entry which is preliminary data.</text>
</comment>
<keyword evidence="3" id="KW-0378">Hydrolase</keyword>
<gene>
    <name evidence="3" type="ORF">B0F90DRAFT_1701318</name>
</gene>
<name>A0AAD4M9Q7_9AGAM</name>
<protein>
    <submittedName>
        <fullName evidence="3">Endonuclease/exonuclease/phosphatase</fullName>
    </submittedName>
</protein>
<keyword evidence="3" id="KW-0255">Endonuclease</keyword>
<evidence type="ECO:0000256" key="1">
    <source>
        <dbReference type="PROSITE-ProRule" id="PRU00278"/>
    </source>
</evidence>
<dbReference type="AlphaFoldDB" id="A0AAD4M9Q7"/>
<evidence type="ECO:0000313" key="4">
    <source>
        <dbReference type="Proteomes" id="UP001203297"/>
    </source>
</evidence>
<dbReference type="SUPFAM" id="SSF56219">
    <property type="entry name" value="DNase I-like"/>
    <property type="match status" value="1"/>
</dbReference>